<name>A0A7G5BSV0_9BACL</name>
<reference evidence="1 2" key="1">
    <citation type="submission" date="2019-07" db="EMBL/GenBank/DDBJ databases">
        <authorList>
            <person name="Kim J.K."/>
            <person name="Cheong H.-M."/>
            <person name="Choi Y."/>
            <person name="Hwang K.J."/>
            <person name="Lee S."/>
            <person name="Choi C."/>
        </authorList>
    </citation>
    <scope>NUCLEOTIDE SEQUENCE [LARGE SCALE GENOMIC DNA]</scope>
    <source>
        <strain evidence="1 2">KS 22</strain>
    </source>
</reference>
<dbReference type="InterPro" id="IPR011009">
    <property type="entry name" value="Kinase-like_dom_sf"/>
</dbReference>
<keyword evidence="1" id="KW-0808">Transferase</keyword>
<gene>
    <name evidence="1" type="ORF">FPL14_01575</name>
</gene>
<evidence type="ECO:0000313" key="1">
    <source>
        <dbReference type="EMBL" id="QMV40034.1"/>
    </source>
</evidence>
<dbReference type="GO" id="GO:0016740">
    <property type="term" value="F:transferase activity"/>
    <property type="evidence" value="ECO:0007669"/>
    <property type="project" value="UniProtKB-KW"/>
</dbReference>
<accession>A0A7G5BSV0</accession>
<sequence>MKVELNVQEINDILRKQNIQDEITKVQKISGTTDGLVFRLEDDTDAKYILKFDRPDQILLAEQLLSTYQSSDLLPKILFTAPDKSHLLYTYIEGITHFNRGIKSDWLSLFTTELLNKYIPYEQVDFWGRLESPRRSWLEFNEISVEEARVNIGSTLPTEDYLYIKSLVEKLYSKGPVQGEKYLLHGDTGVHNFVYDQSKLIGVIDPSPMAGPVLYDFLYAFVSSPDDIDRDTLFTAFDLLEQVQIDLSRLLEEAAVHLYCRIGLSLKHHPNDLPEYLAAWEQWKVLCK</sequence>
<keyword evidence="2" id="KW-1185">Reference proteome</keyword>
<dbReference type="Gene3D" id="3.90.1200.10">
    <property type="match status" value="1"/>
</dbReference>
<protein>
    <submittedName>
        <fullName evidence="1">Phosphotransferase</fullName>
    </submittedName>
</protein>
<dbReference type="RefSeq" id="WP_182301369.1">
    <property type="nucleotide sequence ID" value="NZ_CP041969.1"/>
</dbReference>
<dbReference type="EMBL" id="CP041969">
    <property type="protein sequence ID" value="QMV40034.1"/>
    <property type="molecule type" value="Genomic_DNA"/>
</dbReference>
<dbReference type="Proteomes" id="UP000515679">
    <property type="component" value="Chromosome"/>
</dbReference>
<organism evidence="1 2">
    <name type="scientific">Cohnella cholangitidis</name>
    <dbReference type="NCBI Taxonomy" id="2598458"/>
    <lineage>
        <taxon>Bacteria</taxon>
        <taxon>Bacillati</taxon>
        <taxon>Bacillota</taxon>
        <taxon>Bacilli</taxon>
        <taxon>Bacillales</taxon>
        <taxon>Paenibacillaceae</taxon>
        <taxon>Cohnella</taxon>
    </lineage>
</organism>
<dbReference type="AlphaFoldDB" id="A0A7G5BSV0"/>
<dbReference type="KEGG" id="cchl:FPL14_01575"/>
<evidence type="ECO:0000313" key="2">
    <source>
        <dbReference type="Proteomes" id="UP000515679"/>
    </source>
</evidence>
<dbReference type="SUPFAM" id="SSF56112">
    <property type="entry name" value="Protein kinase-like (PK-like)"/>
    <property type="match status" value="1"/>
</dbReference>
<proteinExistence type="predicted"/>